<dbReference type="PROSITE" id="PS51998">
    <property type="entry name" value="DEK_C"/>
    <property type="match status" value="1"/>
</dbReference>
<dbReference type="Gene3D" id="1.10.10.60">
    <property type="entry name" value="Homeodomain-like"/>
    <property type="match status" value="1"/>
</dbReference>
<evidence type="ECO:0000256" key="10">
    <source>
        <dbReference type="ARBA" id="ARBA00074520"/>
    </source>
</evidence>
<feature type="compositionally biased region" description="Basic and acidic residues" evidence="12">
    <location>
        <begin position="54"/>
        <end position="77"/>
    </location>
</feature>
<accession>A0A7R9H858</accession>
<comment type="subunit">
    <text evidence="9">Found in a mRNA splicing-dependent exon junction complex (EJC) with DEK, RBM8A, RNPS1, SRRM1 and ALYREF/THOC4. Interacts with histones H2A, H2B, H3, H4, acetylated histone H4, non-phosphorylated DAXX and HDAC2. Component of the B-WICH complex, at least composed of SMARCA5/SNF2H, BAZ1B/WSTF, SF3B1, DEK, MYO1C, ERCC6, MYBBP1A and DDX21. Binds DNA.</text>
</comment>
<keyword evidence="2 11" id="KW-0728">SH3 domain</keyword>
<evidence type="ECO:0000256" key="1">
    <source>
        <dbReference type="ARBA" id="ARBA00004123"/>
    </source>
</evidence>
<evidence type="ECO:0000256" key="2">
    <source>
        <dbReference type="ARBA" id="ARBA00022443"/>
    </source>
</evidence>
<dbReference type="InterPro" id="IPR036028">
    <property type="entry name" value="SH3-like_dom_sf"/>
</dbReference>
<feature type="region of interest" description="Disordered" evidence="12">
    <location>
        <begin position="1415"/>
        <end position="1436"/>
    </location>
</feature>
<feature type="compositionally biased region" description="Acidic residues" evidence="12">
    <location>
        <begin position="78"/>
        <end position="88"/>
    </location>
</feature>
<evidence type="ECO:0000256" key="6">
    <source>
        <dbReference type="ARBA" id="ARBA00023125"/>
    </source>
</evidence>
<evidence type="ECO:0000256" key="12">
    <source>
        <dbReference type="SAM" id="MobiDB-lite"/>
    </source>
</evidence>
<name>A0A7R9H858_TIMPO</name>
<evidence type="ECO:0000256" key="3">
    <source>
        <dbReference type="ARBA" id="ARBA00022553"/>
    </source>
</evidence>
<dbReference type="Pfam" id="PF04088">
    <property type="entry name" value="Peroxin-13_N"/>
    <property type="match status" value="1"/>
</dbReference>
<organism evidence="16">
    <name type="scientific">Timema poppense</name>
    <name type="common">Walking stick</name>
    <dbReference type="NCBI Taxonomy" id="170557"/>
    <lineage>
        <taxon>Eukaryota</taxon>
        <taxon>Metazoa</taxon>
        <taxon>Ecdysozoa</taxon>
        <taxon>Arthropoda</taxon>
        <taxon>Hexapoda</taxon>
        <taxon>Insecta</taxon>
        <taxon>Pterygota</taxon>
        <taxon>Neoptera</taxon>
        <taxon>Polyneoptera</taxon>
        <taxon>Phasmatodea</taxon>
        <taxon>Timematodea</taxon>
        <taxon>Timematoidea</taxon>
        <taxon>Timematidae</taxon>
        <taxon>Timema</taxon>
    </lineage>
</organism>
<dbReference type="PANTHER" id="PTHR13468:SF1">
    <property type="entry name" value="PROTEIN DEK"/>
    <property type="match status" value="1"/>
</dbReference>
<dbReference type="PROSITE" id="PS50800">
    <property type="entry name" value="SAP"/>
    <property type="match status" value="1"/>
</dbReference>
<feature type="domain" description="DEK-C" evidence="15">
    <location>
        <begin position="719"/>
        <end position="775"/>
    </location>
</feature>
<feature type="region of interest" description="Disordered" evidence="12">
    <location>
        <begin position="275"/>
        <end position="723"/>
    </location>
</feature>
<keyword evidence="3" id="KW-0597">Phosphoprotein</keyword>
<dbReference type="GO" id="GO:0042393">
    <property type="term" value="F:histone binding"/>
    <property type="evidence" value="ECO:0007669"/>
    <property type="project" value="TreeGrafter"/>
</dbReference>
<evidence type="ECO:0000313" key="16">
    <source>
        <dbReference type="EMBL" id="CAD7411583.1"/>
    </source>
</evidence>
<evidence type="ECO:0000256" key="9">
    <source>
        <dbReference type="ARBA" id="ARBA00064832"/>
    </source>
</evidence>
<dbReference type="InterPro" id="IPR044198">
    <property type="entry name" value="DEK"/>
</dbReference>
<dbReference type="SUPFAM" id="SSF50044">
    <property type="entry name" value="SH3-domain"/>
    <property type="match status" value="1"/>
</dbReference>
<comment type="function">
    <text evidence="8">Involved in chromatin organization.</text>
</comment>
<dbReference type="SUPFAM" id="SSF109715">
    <property type="entry name" value="DEK C-terminal domain"/>
    <property type="match status" value="1"/>
</dbReference>
<dbReference type="EMBL" id="OD005431">
    <property type="protein sequence ID" value="CAD7411583.1"/>
    <property type="molecule type" value="Genomic_DNA"/>
</dbReference>
<dbReference type="GO" id="GO:2000779">
    <property type="term" value="P:regulation of double-strand break repair"/>
    <property type="evidence" value="ECO:0007669"/>
    <property type="project" value="TreeGrafter"/>
</dbReference>
<evidence type="ECO:0000256" key="8">
    <source>
        <dbReference type="ARBA" id="ARBA00056057"/>
    </source>
</evidence>
<feature type="domain" description="SAP" evidence="14">
    <location>
        <begin position="234"/>
        <end position="268"/>
    </location>
</feature>
<dbReference type="InterPro" id="IPR007223">
    <property type="entry name" value="Peroxin-13_N"/>
</dbReference>
<evidence type="ECO:0000256" key="11">
    <source>
        <dbReference type="PROSITE-ProRule" id="PRU00192"/>
    </source>
</evidence>
<evidence type="ECO:0000256" key="5">
    <source>
        <dbReference type="ARBA" id="ARBA00022853"/>
    </source>
</evidence>
<dbReference type="GO" id="GO:0003677">
    <property type="term" value="F:DNA binding"/>
    <property type="evidence" value="ECO:0007669"/>
    <property type="project" value="UniProtKB-KW"/>
</dbReference>
<dbReference type="Pfam" id="PF08766">
    <property type="entry name" value="DEK_C"/>
    <property type="match status" value="1"/>
</dbReference>
<dbReference type="InterPro" id="IPR001452">
    <property type="entry name" value="SH3_domain"/>
</dbReference>
<feature type="compositionally biased region" description="Polar residues" evidence="12">
    <location>
        <begin position="1330"/>
        <end position="1342"/>
    </location>
</feature>
<dbReference type="GO" id="GO:0005777">
    <property type="term" value="C:peroxisome"/>
    <property type="evidence" value="ECO:0007669"/>
    <property type="project" value="InterPro"/>
</dbReference>
<evidence type="ECO:0000256" key="4">
    <source>
        <dbReference type="ARBA" id="ARBA00022765"/>
    </source>
</evidence>
<evidence type="ECO:0000256" key="7">
    <source>
        <dbReference type="ARBA" id="ARBA00023242"/>
    </source>
</evidence>
<protein>
    <recommendedName>
        <fullName evidence="10">Protein DEK</fullName>
    </recommendedName>
</protein>
<feature type="compositionally biased region" description="Basic and acidic residues" evidence="12">
    <location>
        <begin position="684"/>
        <end position="702"/>
    </location>
</feature>
<keyword evidence="4" id="KW-0013">ADP-ribosylation</keyword>
<keyword evidence="6" id="KW-0238">DNA-binding</keyword>
<evidence type="ECO:0000259" key="14">
    <source>
        <dbReference type="PROSITE" id="PS50800"/>
    </source>
</evidence>
<dbReference type="PANTHER" id="PTHR13468">
    <property type="entry name" value="DEK PROTEIN"/>
    <property type="match status" value="1"/>
</dbReference>
<keyword evidence="5" id="KW-0156">Chromatin regulator</keyword>
<evidence type="ECO:0000259" key="13">
    <source>
        <dbReference type="PROSITE" id="PS50002"/>
    </source>
</evidence>
<feature type="compositionally biased region" description="Polar residues" evidence="12">
    <location>
        <begin position="300"/>
        <end position="312"/>
    </location>
</feature>
<evidence type="ECO:0000259" key="15">
    <source>
        <dbReference type="PROSITE" id="PS51998"/>
    </source>
</evidence>
<dbReference type="GO" id="GO:0016560">
    <property type="term" value="P:protein import into peroxisome matrix, docking"/>
    <property type="evidence" value="ECO:0007669"/>
    <property type="project" value="InterPro"/>
</dbReference>
<dbReference type="Pfam" id="PF14604">
    <property type="entry name" value="SH3_9"/>
    <property type="match status" value="1"/>
</dbReference>
<gene>
    <name evidence="16" type="ORF">TPSB3V08_LOCUS7965</name>
</gene>
<dbReference type="InterPro" id="IPR014876">
    <property type="entry name" value="DEK_C"/>
</dbReference>
<dbReference type="FunFam" id="1.10.10.60:FF:000148">
    <property type="entry name" value="Dek, isoform B"/>
    <property type="match status" value="1"/>
</dbReference>
<comment type="subcellular location">
    <subcellularLocation>
        <location evidence="1">Nucleus</location>
    </subcellularLocation>
</comment>
<feature type="region of interest" description="Disordered" evidence="12">
    <location>
        <begin position="1"/>
        <end position="88"/>
    </location>
</feature>
<feature type="compositionally biased region" description="Basic and acidic residues" evidence="12">
    <location>
        <begin position="1"/>
        <end position="44"/>
    </location>
</feature>
<dbReference type="GO" id="GO:0006325">
    <property type="term" value="P:chromatin organization"/>
    <property type="evidence" value="ECO:0007669"/>
    <property type="project" value="UniProtKB-KW"/>
</dbReference>
<dbReference type="GO" id="GO:0016020">
    <property type="term" value="C:membrane"/>
    <property type="evidence" value="ECO:0007669"/>
    <property type="project" value="InterPro"/>
</dbReference>
<dbReference type="GO" id="GO:0005634">
    <property type="term" value="C:nucleus"/>
    <property type="evidence" value="ECO:0007669"/>
    <property type="project" value="UniProtKB-SubCell"/>
</dbReference>
<feature type="domain" description="SH3" evidence="13">
    <location>
        <begin position="1265"/>
        <end position="1330"/>
    </location>
</feature>
<feature type="region of interest" description="Disordered" evidence="12">
    <location>
        <begin position="1330"/>
        <end position="1369"/>
    </location>
</feature>
<feature type="compositionally biased region" description="Acidic residues" evidence="12">
    <location>
        <begin position="632"/>
        <end position="650"/>
    </location>
</feature>
<dbReference type="SMART" id="SM00326">
    <property type="entry name" value="SH3"/>
    <property type="match status" value="1"/>
</dbReference>
<feature type="compositionally biased region" description="Basic and acidic residues" evidence="12">
    <location>
        <begin position="599"/>
        <end position="613"/>
    </location>
</feature>
<sequence length="1436" mass="153959">MSVDRDSVKGEESKVEDVKKEELAADSKNGGDDKSSDDASEKGKKVPPKKRVTKAKEVKKEVKKEESKKRDKKHVNDDGGEGDDEDEAGDEIHAESGALKGSGVVPLLDQPLELQGTRDRKKVERFTQEVKLDSSAGAVIEIPEGRGDALGDIPIINAAIQVHVAGPVVCSTPNLTLVYDVLFQRARVESLKPLHKVLFTKVGKINFIKNNLKKFNGFNFDSGSDQFEKKKVFISKLQVREIRFIMDVLDLEKKGNREELSKRMAEFLVCPKDSGKEAPKLRSKRSSAIKAAKRGFSESRPWSNSLSDSNPTGAGPGLTVSDSHPTGAGPGLAVSDSHPPGAGPGLAVSDSHPTVAGPGLAVSDSHPTVAGPSLAVSPDSHPPRAGPSLAVSPDSHPPGAGPGLAVSDSHPPGAGPGLAVSDSHPTVAGPGLAVSDSHPTGAGPGLAVSPDSHPPGVGPGLAVSPDSHPPGAGPGLTVSSDSHPPGAGPGLTVSSDSHPPEAGPGLTFSPDSQPPGAGSGLAVSSDSHPPGAGPGLTVSSDSHPPGVGPGLAVSPDSQPPGAERTALPLHTCTHGGVDTSEEEEERRAPRARRPRAKISMKEDSGSESEEKITKTSSSRRGKKEVAAQEEDKISEEENEKVENESEDMDSDEPKSKKKAKSTPNSKKSPAKKNTPAKKGGGGNKKAEKKSSVKKRKSDDKSGEQSSSEDEPLSKKSKTPPTDEEIKSYVKEILEGANLEEITMKTVCKQVYSNYPDFDLAHKKDFIKTTVKSTSYLSAVNAGQGHSAISNTVGAIYNFYQEHSSVSLLGKPNNTTTILHSTGLFVQGVGLAVDWTAIYKEFKGTVSDCGVIGDYYAMLGGVIGDYYAILGGVIGDYCAMLGSVIGDYYVMLGGRVLNLAPVSLDGTTCPHRPRDMAPILLEWARITPWAHMEAMEGLEALVGYGGSGGYGGYGSYGGYGGFPGGYGMNRFGQMPSNDPENRFIRIAEDSTRPAFQTLESMVQAFGSVSFMMESTFHAVYNTFRAVMGVAEHLGRMRAVFGQVFSTVAVYRFLLWAYRKFLYILGISVITVSLDLNCEDSGWLELLALSALPSSCKQVSSYWNRSPRDLVGVIAEGPVPELRKRMQRAFATNRPLLGPEEFSSRFPEFTPRNELDFCERKFDDLEKLLEAFEGTRRGPQCRRLDTGLWHVVRRSNPTQEGLWKMAGTGSPEAGGQVVASAGPRNRWPIIVYLLIVLGGPYFIWKKFLSKMSSQQDSESKYWDPSKERAGKVYVMWDFQAASNQELSVRAGQAVYVAPKRYQPTSTQEWLLVSPDKQRMGLVPLNFLGVPSQRNKTASASTREPQTAEPAPLHTQNREHIPPEKIGPLGDPQVATILDNETVSSLGENTNQTYLDGVKKMLGPQTAADDCFKQSAYDASNIPQQEVAPIQDSKRESWT</sequence>
<feature type="compositionally biased region" description="Low complexity" evidence="12">
    <location>
        <begin position="661"/>
        <end position="677"/>
    </location>
</feature>
<reference evidence="16" key="1">
    <citation type="submission" date="2020-11" db="EMBL/GenBank/DDBJ databases">
        <authorList>
            <person name="Tran Van P."/>
        </authorList>
    </citation>
    <scope>NUCLEOTIDE SEQUENCE</scope>
</reference>
<dbReference type="Gene3D" id="2.30.30.40">
    <property type="entry name" value="SH3 Domains"/>
    <property type="match status" value="1"/>
</dbReference>
<dbReference type="InterPro" id="IPR003034">
    <property type="entry name" value="SAP_dom"/>
</dbReference>
<feature type="compositionally biased region" description="Basic residues" evidence="12">
    <location>
        <begin position="589"/>
        <end position="598"/>
    </location>
</feature>
<dbReference type="PROSITE" id="PS50002">
    <property type="entry name" value="SH3"/>
    <property type="match status" value="1"/>
</dbReference>
<proteinExistence type="predicted"/>
<feature type="compositionally biased region" description="Basic residues" evidence="12">
    <location>
        <begin position="281"/>
        <end position="293"/>
    </location>
</feature>
<keyword evidence="7" id="KW-0539">Nucleus</keyword>